<dbReference type="EMBL" id="JARJLG010000019">
    <property type="protein sequence ID" value="KAJ7772742.1"/>
    <property type="molecule type" value="Genomic_DNA"/>
</dbReference>
<keyword evidence="3" id="KW-1185">Reference proteome</keyword>
<evidence type="ECO:0000256" key="1">
    <source>
        <dbReference type="SAM" id="Phobius"/>
    </source>
</evidence>
<sequence>MVPVLVDLDQASDITGGLTSILSRLIQVLALLYIEGFLWTLDYAYRRRNSEQKMLPSTAYRSAPIACPGSSYSAPSSFCGHWADNGQSICRALPRPGLFLHKEQLYQYFYPISVLTHLRRLWTQHSVNVMFHWSSASKTIQGPCRRSRRFLVHDCLR</sequence>
<dbReference type="AlphaFoldDB" id="A0AAD7JVJ2"/>
<feature type="transmembrane region" description="Helical" evidence="1">
    <location>
        <begin position="25"/>
        <end position="45"/>
    </location>
</feature>
<organism evidence="2 3">
    <name type="scientific">Mycena maculata</name>
    <dbReference type="NCBI Taxonomy" id="230809"/>
    <lineage>
        <taxon>Eukaryota</taxon>
        <taxon>Fungi</taxon>
        <taxon>Dikarya</taxon>
        <taxon>Basidiomycota</taxon>
        <taxon>Agaricomycotina</taxon>
        <taxon>Agaricomycetes</taxon>
        <taxon>Agaricomycetidae</taxon>
        <taxon>Agaricales</taxon>
        <taxon>Marasmiineae</taxon>
        <taxon>Mycenaceae</taxon>
        <taxon>Mycena</taxon>
    </lineage>
</organism>
<keyword evidence="1" id="KW-0472">Membrane</keyword>
<gene>
    <name evidence="2" type="ORF">DFH07DRAFT_172011</name>
</gene>
<proteinExistence type="predicted"/>
<accession>A0AAD7JVJ2</accession>
<reference evidence="2" key="1">
    <citation type="submission" date="2023-03" db="EMBL/GenBank/DDBJ databases">
        <title>Massive genome expansion in bonnet fungi (Mycena s.s.) driven by repeated elements and novel gene families across ecological guilds.</title>
        <authorList>
            <consortium name="Lawrence Berkeley National Laboratory"/>
            <person name="Harder C.B."/>
            <person name="Miyauchi S."/>
            <person name="Viragh M."/>
            <person name="Kuo A."/>
            <person name="Thoen E."/>
            <person name="Andreopoulos B."/>
            <person name="Lu D."/>
            <person name="Skrede I."/>
            <person name="Drula E."/>
            <person name="Henrissat B."/>
            <person name="Morin E."/>
            <person name="Kohler A."/>
            <person name="Barry K."/>
            <person name="LaButti K."/>
            <person name="Morin E."/>
            <person name="Salamov A."/>
            <person name="Lipzen A."/>
            <person name="Mereny Z."/>
            <person name="Hegedus B."/>
            <person name="Baldrian P."/>
            <person name="Stursova M."/>
            <person name="Weitz H."/>
            <person name="Taylor A."/>
            <person name="Grigoriev I.V."/>
            <person name="Nagy L.G."/>
            <person name="Martin F."/>
            <person name="Kauserud H."/>
        </authorList>
    </citation>
    <scope>NUCLEOTIDE SEQUENCE</scope>
    <source>
        <strain evidence="2">CBHHK188m</strain>
    </source>
</reference>
<dbReference type="Proteomes" id="UP001215280">
    <property type="component" value="Unassembled WGS sequence"/>
</dbReference>
<protein>
    <submittedName>
        <fullName evidence="2">Uncharacterized protein</fullName>
    </submittedName>
</protein>
<keyword evidence="1" id="KW-0812">Transmembrane</keyword>
<keyword evidence="1" id="KW-1133">Transmembrane helix</keyword>
<comment type="caution">
    <text evidence="2">The sequence shown here is derived from an EMBL/GenBank/DDBJ whole genome shotgun (WGS) entry which is preliminary data.</text>
</comment>
<evidence type="ECO:0000313" key="2">
    <source>
        <dbReference type="EMBL" id="KAJ7772742.1"/>
    </source>
</evidence>
<name>A0AAD7JVJ2_9AGAR</name>
<evidence type="ECO:0000313" key="3">
    <source>
        <dbReference type="Proteomes" id="UP001215280"/>
    </source>
</evidence>